<dbReference type="EMBL" id="CAGI01000148">
    <property type="protein sequence ID" value="CCF49768.1"/>
    <property type="molecule type" value="Genomic_DNA"/>
</dbReference>
<sequence>MEKNWGQPGIEPGTSVNLESWMQPDTCVTLRQHNKPLYDWPNGLSGGSRLKPNTCKRKASITNPVKICGNMLCIIALVEICHREASMTFLA</sequence>
<name>I2FS75_USTHO</name>
<organism evidence="1 2">
    <name type="scientific">Ustilago hordei</name>
    <name type="common">Barley covered smut fungus</name>
    <dbReference type="NCBI Taxonomy" id="120017"/>
    <lineage>
        <taxon>Eukaryota</taxon>
        <taxon>Fungi</taxon>
        <taxon>Dikarya</taxon>
        <taxon>Basidiomycota</taxon>
        <taxon>Ustilaginomycotina</taxon>
        <taxon>Ustilaginomycetes</taxon>
        <taxon>Ustilaginales</taxon>
        <taxon>Ustilaginaceae</taxon>
        <taxon>Ustilago</taxon>
    </lineage>
</organism>
<evidence type="ECO:0000313" key="2">
    <source>
        <dbReference type="Proteomes" id="UP000006174"/>
    </source>
</evidence>
<gene>
    <name evidence="1" type="ORF">UHOR_13890</name>
</gene>
<accession>I2FS75</accession>
<reference evidence="1 2" key="1">
    <citation type="journal article" date="2012" name="Plant Cell">
        <title>Genome comparison of barley and maize smut fungi reveals targeted loss of RNA silencing components and species-specific presence of transposable elements.</title>
        <authorList>
            <person name="Laurie J.D."/>
            <person name="Ali S."/>
            <person name="Linning R."/>
            <person name="Mannhaupt G."/>
            <person name="Wong P."/>
            <person name="Gueldener U."/>
            <person name="Muensterkoetter M."/>
            <person name="Moore R."/>
            <person name="Kahmann R."/>
            <person name="Bakkeren G."/>
            <person name="Schirawski J."/>
        </authorList>
    </citation>
    <scope>NUCLEOTIDE SEQUENCE [LARGE SCALE GENOMIC DNA]</scope>
    <source>
        <strain evidence="2">Uh4875-4</strain>
    </source>
</reference>
<dbReference type="AlphaFoldDB" id="I2FS75"/>
<evidence type="ECO:0000313" key="1">
    <source>
        <dbReference type="EMBL" id="CCF49768.1"/>
    </source>
</evidence>
<dbReference type="HOGENOM" id="CLU_2428712_0_0_1"/>
<comment type="caution">
    <text evidence="1">The sequence shown here is derived from an EMBL/GenBank/DDBJ whole genome shotgun (WGS) entry which is preliminary data.</text>
</comment>
<keyword evidence="2" id="KW-1185">Reference proteome</keyword>
<dbReference type="Proteomes" id="UP000006174">
    <property type="component" value="Unassembled WGS sequence"/>
</dbReference>
<protein>
    <submittedName>
        <fullName evidence="1">Uncharacterized protein</fullName>
    </submittedName>
</protein>
<proteinExistence type="predicted"/>